<keyword evidence="1" id="KW-0812">Transmembrane</keyword>
<organism evidence="2 3">
    <name type="scientific">Eumeta variegata</name>
    <name type="common">Bagworm moth</name>
    <name type="synonym">Eumeta japonica</name>
    <dbReference type="NCBI Taxonomy" id="151549"/>
    <lineage>
        <taxon>Eukaryota</taxon>
        <taxon>Metazoa</taxon>
        <taxon>Ecdysozoa</taxon>
        <taxon>Arthropoda</taxon>
        <taxon>Hexapoda</taxon>
        <taxon>Insecta</taxon>
        <taxon>Pterygota</taxon>
        <taxon>Neoptera</taxon>
        <taxon>Endopterygota</taxon>
        <taxon>Lepidoptera</taxon>
        <taxon>Glossata</taxon>
        <taxon>Ditrysia</taxon>
        <taxon>Tineoidea</taxon>
        <taxon>Psychidae</taxon>
        <taxon>Oiketicinae</taxon>
        <taxon>Eumeta</taxon>
    </lineage>
</organism>
<dbReference type="OrthoDB" id="422540at2759"/>
<evidence type="ECO:0000313" key="3">
    <source>
        <dbReference type="Proteomes" id="UP000299102"/>
    </source>
</evidence>
<reference evidence="2 3" key="1">
    <citation type="journal article" date="2019" name="Commun. Biol.">
        <title>The bagworm genome reveals a unique fibroin gene that provides high tensile strength.</title>
        <authorList>
            <person name="Kono N."/>
            <person name="Nakamura H."/>
            <person name="Ohtoshi R."/>
            <person name="Tomita M."/>
            <person name="Numata K."/>
            <person name="Arakawa K."/>
        </authorList>
    </citation>
    <scope>NUCLEOTIDE SEQUENCE [LARGE SCALE GENOMIC DNA]</scope>
</reference>
<name>A0A4C1ZZU7_EUMVA</name>
<protein>
    <submittedName>
        <fullName evidence="2">Uncharacterized protein</fullName>
    </submittedName>
</protein>
<keyword evidence="1" id="KW-1133">Transmembrane helix</keyword>
<comment type="caution">
    <text evidence="2">The sequence shown here is derived from an EMBL/GenBank/DDBJ whole genome shotgun (WGS) entry which is preliminary data.</text>
</comment>
<gene>
    <name evidence="2" type="ORF">EVAR_68245_1</name>
</gene>
<keyword evidence="3" id="KW-1185">Reference proteome</keyword>
<proteinExistence type="predicted"/>
<dbReference type="PANTHER" id="PTHR38681:SF1">
    <property type="entry name" value="RETROVIRUS-RELATED POL POLYPROTEIN FROM TRANSPOSON 412-LIKE PROTEIN"/>
    <property type="match status" value="1"/>
</dbReference>
<dbReference type="Proteomes" id="UP000299102">
    <property type="component" value="Unassembled WGS sequence"/>
</dbReference>
<accession>A0A4C1ZZU7</accession>
<evidence type="ECO:0000256" key="1">
    <source>
        <dbReference type="SAM" id="Phobius"/>
    </source>
</evidence>
<sequence>MDITDLAARLRLFIQKLQPVPDTRHNTSKTFIFKDLATSNHVLVRNDKLQESLQLPFSGPHKVLERGDKVFQLPIKCKPATVSLDRLKPMVSFVSLHGIQDLELKTAGGLLYVLDLYALVPDRSCPIYPILETAHSGKLKGWKREEFTLLCDVIFTLGGFAVAFVFGTQKKEIGKEQICLRA</sequence>
<dbReference type="STRING" id="151549.A0A4C1ZZU7"/>
<dbReference type="AlphaFoldDB" id="A0A4C1ZZU7"/>
<feature type="transmembrane region" description="Helical" evidence="1">
    <location>
        <begin position="147"/>
        <end position="166"/>
    </location>
</feature>
<dbReference type="EMBL" id="BGZK01002354">
    <property type="protein sequence ID" value="GBP93238.1"/>
    <property type="molecule type" value="Genomic_DNA"/>
</dbReference>
<keyword evidence="1" id="KW-0472">Membrane</keyword>
<evidence type="ECO:0000313" key="2">
    <source>
        <dbReference type="EMBL" id="GBP93238.1"/>
    </source>
</evidence>
<dbReference type="PANTHER" id="PTHR38681">
    <property type="entry name" value="RETROVIRUS-RELATED POL POLYPROTEIN FROM TRANSPOSON 412-LIKE PROTEIN-RELATED"/>
    <property type="match status" value="1"/>
</dbReference>